<dbReference type="Proteomes" id="UP000664940">
    <property type="component" value="Unassembled WGS sequence"/>
</dbReference>
<evidence type="ECO:0000256" key="2">
    <source>
        <dbReference type="ARBA" id="ARBA00022692"/>
    </source>
</evidence>
<keyword evidence="7" id="KW-0325">Glycoprotein</keyword>
<dbReference type="InterPro" id="IPR003532">
    <property type="entry name" value="Short_hematopoietin_rcpt_2_CS"/>
</dbReference>
<dbReference type="EMBL" id="JABVXQ010000009">
    <property type="protein sequence ID" value="KAF6090242.1"/>
    <property type="molecule type" value="Genomic_DNA"/>
</dbReference>
<evidence type="ECO:0000256" key="4">
    <source>
        <dbReference type="ARBA" id="ARBA00022989"/>
    </source>
</evidence>
<gene>
    <name evidence="11" type="ORF">HJG60_003363</name>
</gene>
<reference evidence="11 12" key="1">
    <citation type="journal article" date="2020" name="Nature">
        <title>Six reference-quality genomes reveal evolution of bat adaptations.</title>
        <authorList>
            <person name="Jebb D."/>
            <person name="Huang Z."/>
            <person name="Pippel M."/>
            <person name="Hughes G.M."/>
            <person name="Lavrichenko K."/>
            <person name="Devanna P."/>
            <person name="Winkler S."/>
            <person name="Jermiin L.S."/>
            <person name="Skirmuntt E.C."/>
            <person name="Katzourakis A."/>
            <person name="Burkitt-Gray L."/>
            <person name="Ray D.A."/>
            <person name="Sullivan K.A.M."/>
            <person name="Roscito J.G."/>
            <person name="Kirilenko B.M."/>
            <person name="Davalos L.M."/>
            <person name="Corthals A.P."/>
            <person name="Power M.L."/>
            <person name="Jones G."/>
            <person name="Ransome R.D."/>
            <person name="Dechmann D.K.N."/>
            <person name="Locatelli A.G."/>
            <person name="Puechmaille S.J."/>
            <person name="Fedrigo O."/>
            <person name="Jarvis E.D."/>
            <person name="Hiller M."/>
            <person name="Vernes S.C."/>
            <person name="Myers E.W."/>
            <person name="Teeling E.C."/>
        </authorList>
    </citation>
    <scope>NUCLEOTIDE SEQUENCE [LARGE SCALE GENOMIC DNA]</scope>
    <source>
        <strain evidence="11">Bat1K_MPI-CBG_1</strain>
    </source>
</reference>
<dbReference type="GO" id="GO:0004896">
    <property type="term" value="F:cytokine receptor activity"/>
    <property type="evidence" value="ECO:0007669"/>
    <property type="project" value="InterPro"/>
</dbReference>
<evidence type="ECO:0000256" key="7">
    <source>
        <dbReference type="ARBA" id="ARBA00023180"/>
    </source>
</evidence>
<evidence type="ECO:0000256" key="3">
    <source>
        <dbReference type="ARBA" id="ARBA00022729"/>
    </source>
</evidence>
<dbReference type="InterPro" id="IPR013783">
    <property type="entry name" value="Ig-like_fold"/>
</dbReference>
<name>A0A833ZD17_9CHIR</name>
<comment type="caution">
    <text evidence="11">The sequence shown here is derived from an EMBL/GenBank/DDBJ whole genome shotgun (WGS) entry which is preliminary data.</text>
</comment>
<feature type="transmembrane region" description="Helical" evidence="8">
    <location>
        <begin position="330"/>
        <end position="352"/>
    </location>
</feature>
<dbReference type="Pfam" id="PF09240">
    <property type="entry name" value="IL6Ra-bind"/>
    <property type="match status" value="1"/>
</dbReference>
<dbReference type="GO" id="GO:0009897">
    <property type="term" value="C:external side of plasma membrane"/>
    <property type="evidence" value="ECO:0007669"/>
    <property type="project" value="TreeGrafter"/>
</dbReference>
<dbReference type="SUPFAM" id="SSF49265">
    <property type="entry name" value="Fibronectin type III"/>
    <property type="match status" value="2"/>
</dbReference>
<keyword evidence="2 8" id="KW-0812">Transmembrane</keyword>
<dbReference type="Pfam" id="PF18611">
    <property type="entry name" value="IL3Ra_N"/>
    <property type="match status" value="1"/>
</dbReference>
<dbReference type="InterPro" id="IPR015321">
    <property type="entry name" value="TypeI_recpt_CBD"/>
</dbReference>
<dbReference type="AlphaFoldDB" id="A0A833ZD17"/>
<dbReference type="PANTHER" id="PTHR23037">
    <property type="entry name" value="CYTOKINE RECEPTOR"/>
    <property type="match status" value="1"/>
</dbReference>
<evidence type="ECO:0000256" key="6">
    <source>
        <dbReference type="ARBA" id="ARBA00023170"/>
    </source>
</evidence>
<evidence type="ECO:0000313" key="11">
    <source>
        <dbReference type="EMBL" id="KAF6090242.1"/>
    </source>
</evidence>
<feature type="signal peptide" evidence="9">
    <location>
        <begin position="1"/>
        <end position="18"/>
    </location>
</feature>
<dbReference type="InterPro" id="IPR036116">
    <property type="entry name" value="FN3_sf"/>
</dbReference>
<proteinExistence type="predicted"/>
<dbReference type="PROSITE" id="PS50853">
    <property type="entry name" value="FN3"/>
    <property type="match status" value="1"/>
</dbReference>
<dbReference type="InterPro" id="IPR040907">
    <property type="entry name" value="IL3Ra_N"/>
</dbReference>
<keyword evidence="3 9" id="KW-0732">Signal</keyword>
<dbReference type="Gene3D" id="2.60.40.10">
    <property type="entry name" value="Immunoglobulins"/>
    <property type="match status" value="2"/>
</dbReference>
<feature type="chain" id="PRO_5033036697" evidence="9">
    <location>
        <begin position="19"/>
        <end position="427"/>
    </location>
</feature>
<evidence type="ECO:0000256" key="1">
    <source>
        <dbReference type="ARBA" id="ARBA00004479"/>
    </source>
</evidence>
<sequence>MAFLLGLASLLVVPLSSARCADPLPAEENESPVINLKLDPWKKLLTWSYQTNVTEQECQIDTPPSSSTRQIPEPGDQDEYSCHFPNAVLHRGANLTVHGTADGAAFRCALHFHNAGREGSGAVNFSCVIYNVQLLNCSWAPGPAAPADVQYQLHCWACRGEEEIECPHYMLDGAGTRVGCHFGALPEPQLTDKYIFLLNGTSPEAGVRFVDFPPFRAIQMEKLNPPANLTVDYNGSHHIVQWDNPEMRFDLPRSSLCYEVDVQVAGTSSQEDPVSQYGQEKNVYLVPYAAVRGGRSVRLRGRTLPSAVWSEWSTTLPFAGHPEPEVSGTAVALVGLLVGAVVLLVSILTFLCTRWPLRRTLFPPVPQVKPELVGSLAPSPKILWAGDHQLPSSPDPEDIVAVEEMLPCVSGPAAPATLGPSPAPPKL</sequence>
<keyword evidence="6 11" id="KW-0675">Receptor</keyword>
<evidence type="ECO:0000256" key="5">
    <source>
        <dbReference type="ARBA" id="ARBA00023136"/>
    </source>
</evidence>
<comment type="subcellular location">
    <subcellularLocation>
        <location evidence="1">Membrane</location>
        <topology evidence="1">Single-pass type I membrane protein</topology>
    </subcellularLocation>
</comment>
<keyword evidence="4 8" id="KW-1133">Transmembrane helix</keyword>
<dbReference type="PANTHER" id="PTHR23037:SF46">
    <property type="entry name" value="INTERLEUKIN 5 RECEPTOR SUBUNIT ALPHA"/>
    <property type="match status" value="1"/>
</dbReference>
<accession>A0A833ZD17</accession>
<evidence type="ECO:0000313" key="12">
    <source>
        <dbReference type="Proteomes" id="UP000664940"/>
    </source>
</evidence>
<dbReference type="PROSITE" id="PS01356">
    <property type="entry name" value="HEMATOPO_REC_S_F2"/>
    <property type="match status" value="1"/>
</dbReference>
<feature type="domain" description="Fibronectin type-III" evidence="10">
    <location>
        <begin position="225"/>
        <end position="324"/>
    </location>
</feature>
<protein>
    <submittedName>
        <fullName evidence="11">Colony stimulating factor 2 receptor subunit alpha</fullName>
    </submittedName>
</protein>
<evidence type="ECO:0000256" key="9">
    <source>
        <dbReference type="SAM" id="SignalP"/>
    </source>
</evidence>
<evidence type="ECO:0000259" key="10">
    <source>
        <dbReference type="PROSITE" id="PS50853"/>
    </source>
</evidence>
<dbReference type="InterPro" id="IPR003961">
    <property type="entry name" value="FN3_dom"/>
</dbReference>
<organism evidence="11 12">
    <name type="scientific">Phyllostomus discolor</name>
    <name type="common">pale spear-nosed bat</name>
    <dbReference type="NCBI Taxonomy" id="89673"/>
    <lineage>
        <taxon>Eukaryota</taxon>
        <taxon>Metazoa</taxon>
        <taxon>Chordata</taxon>
        <taxon>Craniata</taxon>
        <taxon>Vertebrata</taxon>
        <taxon>Euteleostomi</taxon>
        <taxon>Mammalia</taxon>
        <taxon>Eutheria</taxon>
        <taxon>Laurasiatheria</taxon>
        <taxon>Chiroptera</taxon>
        <taxon>Yangochiroptera</taxon>
        <taxon>Phyllostomidae</taxon>
        <taxon>Phyllostominae</taxon>
        <taxon>Phyllostomus</taxon>
    </lineage>
</organism>
<evidence type="ECO:0000256" key="8">
    <source>
        <dbReference type="SAM" id="Phobius"/>
    </source>
</evidence>
<keyword evidence="5 8" id="KW-0472">Membrane</keyword>